<dbReference type="InterPro" id="IPR017926">
    <property type="entry name" value="GATASE"/>
</dbReference>
<dbReference type="InterPro" id="IPR029062">
    <property type="entry name" value="Class_I_gatase-like"/>
</dbReference>
<evidence type="ECO:0000313" key="3">
    <source>
        <dbReference type="Proteomes" id="UP000001423"/>
    </source>
</evidence>
<dbReference type="Proteomes" id="UP000001423">
    <property type="component" value="Chromosome"/>
</dbReference>
<dbReference type="AlphaFoldDB" id="Q7V7F0"/>
<dbReference type="InterPro" id="IPR044992">
    <property type="entry name" value="ChyE-like"/>
</dbReference>
<protein>
    <submittedName>
        <fullName evidence="2">Glutamine amidotransferase class-I</fullName>
    </submittedName>
</protein>
<dbReference type="Gene3D" id="3.40.50.880">
    <property type="match status" value="1"/>
</dbReference>
<organism evidence="2 3">
    <name type="scientific">Prochlorococcus marinus (strain MIT 9313)</name>
    <dbReference type="NCBI Taxonomy" id="74547"/>
    <lineage>
        <taxon>Bacteria</taxon>
        <taxon>Bacillati</taxon>
        <taxon>Cyanobacteriota</taxon>
        <taxon>Cyanophyceae</taxon>
        <taxon>Synechococcales</taxon>
        <taxon>Prochlorococcaceae</taxon>
        <taxon>Prochlorococcus</taxon>
    </lineage>
</organism>
<keyword evidence="3" id="KW-1185">Reference proteome</keyword>
<gene>
    <name evidence="2" type="ordered locus">PMT_0798</name>
</gene>
<sequence length="281" mass="30828">MSSFQQPTLINQAVGTAVAVNLNNISVTNSFSIQMTRLFVVQHLDRETPGLFEDLAQQHGMSVHVIRVDLGEPLPSLVKGDGLLVLGGPMGVGDLHNPAFPWLEDEVLLIQQALEHQIPFVGVCLGAQLLAHACGGGVEPLLGGDPPRPLAEVGWAPITSTLEAGNQSVIRSLIQPLDVLHWHGDRIILPKNANVLASSVRCREQLFRIGPLAYGLQFHLEVEDEDVFRWIAEDNDFICAALGDNAADILRDQQQLYSSSSRPRRLKLLSDLFSELWPSQF</sequence>
<evidence type="ECO:0000259" key="1">
    <source>
        <dbReference type="Pfam" id="PF00117"/>
    </source>
</evidence>
<dbReference type="EMBL" id="BX548175">
    <property type="protein sequence ID" value="CAE20973.1"/>
    <property type="molecule type" value="Genomic_DNA"/>
</dbReference>
<dbReference type="PANTHER" id="PTHR42695:SF5">
    <property type="entry name" value="GLUTAMINE AMIDOTRANSFERASE YLR126C-RELATED"/>
    <property type="match status" value="1"/>
</dbReference>
<accession>Q7V7F0</accession>
<reference evidence="2 3" key="1">
    <citation type="journal article" date="2003" name="Nature">
        <title>Genome divergence in two Prochlorococcus ecotypes reflects oceanic niche differentiation.</title>
        <authorList>
            <person name="Rocap G."/>
            <person name="Larimer F.W."/>
            <person name="Lamerdin J.E."/>
            <person name="Malfatti S."/>
            <person name="Chain P."/>
            <person name="Ahlgren N.A."/>
            <person name="Arellano A."/>
            <person name="Coleman M."/>
            <person name="Hauser L."/>
            <person name="Hess W.R."/>
            <person name="Johnson Z.I."/>
            <person name="Land M.L."/>
            <person name="Lindell D."/>
            <person name="Post A.F."/>
            <person name="Regala W."/>
            <person name="Shah M."/>
            <person name="Shaw S.L."/>
            <person name="Steglich C."/>
            <person name="Sullivan M.B."/>
            <person name="Ting C.S."/>
            <person name="Tolonen A."/>
            <person name="Webb E.A."/>
            <person name="Zinser E.R."/>
            <person name="Chisholm S.W."/>
        </authorList>
    </citation>
    <scope>NUCLEOTIDE SEQUENCE [LARGE SCALE GENOMIC DNA]</scope>
    <source>
        <strain evidence="3">MIT 9313</strain>
    </source>
</reference>
<dbReference type="PROSITE" id="PS51273">
    <property type="entry name" value="GATASE_TYPE_1"/>
    <property type="match status" value="1"/>
</dbReference>
<evidence type="ECO:0000313" key="2">
    <source>
        <dbReference type="EMBL" id="CAE20973.1"/>
    </source>
</evidence>
<dbReference type="CDD" id="cd01741">
    <property type="entry name" value="GATase1_1"/>
    <property type="match status" value="1"/>
</dbReference>
<dbReference type="PANTHER" id="PTHR42695">
    <property type="entry name" value="GLUTAMINE AMIDOTRANSFERASE YLR126C-RELATED"/>
    <property type="match status" value="1"/>
</dbReference>
<feature type="domain" description="Glutamine amidotransferase" evidence="1">
    <location>
        <begin position="59"/>
        <end position="223"/>
    </location>
</feature>
<keyword evidence="2" id="KW-0808">Transferase</keyword>
<dbReference type="GO" id="GO:0016740">
    <property type="term" value="F:transferase activity"/>
    <property type="evidence" value="ECO:0007669"/>
    <property type="project" value="UniProtKB-KW"/>
</dbReference>
<proteinExistence type="predicted"/>
<dbReference type="KEGG" id="pmt:PMT_0798"/>
<dbReference type="GO" id="GO:0005829">
    <property type="term" value="C:cytosol"/>
    <property type="evidence" value="ECO:0007669"/>
    <property type="project" value="TreeGrafter"/>
</dbReference>
<name>Q7V7F0_PROMM</name>
<dbReference type="SUPFAM" id="SSF52317">
    <property type="entry name" value="Class I glutamine amidotransferase-like"/>
    <property type="match status" value="1"/>
</dbReference>
<keyword evidence="2" id="KW-0315">Glutamine amidotransferase</keyword>
<dbReference type="HOGENOM" id="CLU_054974_3_1_3"/>
<dbReference type="eggNOG" id="COG0518">
    <property type="taxonomic scope" value="Bacteria"/>
</dbReference>
<dbReference type="Pfam" id="PF00117">
    <property type="entry name" value="GATase"/>
    <property type="match status" value="1"/>
</dbReference>